<dbReference type="InterPro" id="IPR050393">
    <property type="entry name" value="MFP_Efflux_Pump"/>
</dbReference>
<evidence type="ECO:0000256" key="4">
    <source>
        <dbReference type="ARBA" id="ARBA00023136"/>
    </source>
</evidence>
<dbReference type="InterPro" id="IPR058625">
    <property type="entry name" value="MdtA-like_BSH"/>
</dbReference>
<dbReference type="Proteomes" id="UP000239089">
    <property type="component" value="Unassembled WGS sequence"/>
</dbReference>
<dbReference type="NCBIfam" id="TIGR01730">
    <property type="entry name" value="RND_mfp"/>
    <property type="match status" value="1"/>
</dbReference>
<keyword evidence="4" id="KW-0472">Membrane</keyword>
<proteinExistence type="inferred from homology"/>
<comment type="similarity">
    <text evidence="1">Belongs to the membrane fusion protein (MFP) (TC 8.A.1) family.</text>
</comment>
<keyword evidence="3" id="KW-1133">Transmembrane helix</keyword>
<dbReference type="InterPro" id="IPR006143">
    <property type="entry name" value="RND_pump_MFP"/>
</dbReference>
<dbReference type="GO" id="GO:0022857">
    <property type="term" value="F:transmembrane transporter activity"/>
    <property type="evidence" value="ECO:0007669"/>
    <property type="project" value="InterPro"/>
</dbReference>
<keyword evidence="2" id="KW-0812">Transmembrane</keyword>
<dbReference type="PANTHER" id="PTHR30367">
    <property type="entry name" value="P-HYDROXYBENZOIC ACID EFFLUX PUMP SUBUNIT AAEA-RELATED"/>
    <property type="match status" value="1"/>
</dbReference>
<keyword evidence="8" id="KW-1185">Reference proteome</keyword>
<feature type="domain" description="Multidrug resistance protein MdtA-like barrel-sandwich hybrid" evidence="5">
    <location>
        <begin position="49"/>
        <end position="189"/>
    </location>
</feature>
<dbReference type="PANTHER" id="PTHR30367:SF1">
    <property type="entry name" value="MULTIDRUG RESISTANCE PROTEIN MDTN"/>
    <property type="match status" value="1"/>
</dbReference>
<dbReference type="Pfam" id="PF25917">
    <property type="entry name" value="BSH_RND"/>
    <property type="match status" value="1"/>
</dbReference>
<dbReference type="Gene3D" id="2.40.50.100">
    <property type="match status" value="1"/>
</dbReference>
<comment type="caution">
    <text evidence="7">The sequence shown here is derived from an EMBL/GenBank/DDBJ whole genome shotgun (WGS) entry which is preliminary data.</text>
</comment>
<dbReference type="Gene3D" id="2.40.30.170">
    <property type="match status" value="1"/>
</dbReference>
<organism evidence="7 8">
    <name type="scientific">Rhodoblastus sphagnicola</name>
    <dbReference type="NCBI Taxonomy" id="333368"/>
    <lineage>
        <taxon>Bacteria</taxon>
        <taxon>Pseudomonadati</taxon>
        <taxon>Pseudomonadota</taxon>
        <taxon>Alphaproteobacteria</taxon>
        <taxon>Hyphomicrobiales</taxon>
        <taxon>Rhodoblastaceae</taxon>
        <taxon>Rhodoblastus</taxon>
    </lineage>
</organism>
<name>A0A2S6NDD3_9HYPH</name>
<dbReference type="RefSeq" id="WP_104506792.1">
    <property type="nucleotide sequence ID" value="NZ_JACIGC010000005.1"/>
</dbReference>
<dbReference type="OrthoDB" id="9811754at2"/>
<evidence type="ECO:0000259" key="6">
    <source>
        <dbReference type="Pfam" id="PF25963"/>
    </source>
</evidence>
<evidence type="ECO:0000256" key="3">
    <source>
        <dbReference type="ARBA" id="ARBA00022989"/>
    </source>
</evidence>
<dbReference type="InterPro" id="IPR058634">
    <property type="entry name" value="AaeA-lik-b-barrel"/>
</dbReference>
<accession>A0A2S6NDD3</accession>
<dbReference type="AlphaFoldDB" id="A0A2S6NDD3"/>
<evidence type="ECO:0000256" key="2">
    <source>
        <dbReference type="ARBA" id="ARBA00022692"/>
    </source>
</evidence>
<reference evidence="7 8" key="1">
    <citation type="journal article" date="2018" name="Arch. Microbiol.">
        <title>New insights into the metabolic potential of the phototrophic purple bacterium Rhodopila globiformis DSM 161(T) from its draft genome sequence and evidence for a vanadium-dependent nitrogenase.</title>
        <authorList>
            <person name="Imhoff J.F."/>
            <person name="Rahn T."/>
            <person name="Kunzel S."/>
            <person name="Neulinger S.C."/>
        </authorList>
    </citation>
    <scope>NUCLEOTIDE SEQUENCE [LARGE SCALE GENOMIC DNA]</scope>
    <source>
        <strain evidence="7 8">DSM 16996</strain>
    </source>
</reference>
<evidence type="ECO:0000259" key="5">
    <source>
        <dbReference type="Pfam" id="PF25917"/>
    </source>
</evidence>
<gene>
    <name evidence="7" type="ORF">CCR94_05095</name>
</gene>
<evidence type="ECO:0000313" key="8">
    <source>
        <dbReference type="Proteomes" id="UP000239089"/>
    </source>
</evidence>
<dbReference type="Pfam" id="PF25963">
    <property type="entry name" value="Beta-barrel_AAEA"/>
    <property type="match status" value="1"/>
</dbReference>
<evidence type="ECO:0000313" key="7">
    <source>
        <dbReference type="EMBL" id="PPQ32617.1"/>
    </source>
</evidence>
<evidence type="ECO:0000256" key="1">
    <source>
        <dbReference type="ARBA" id="ARBA00009477"/>
    </source>
</evidence>
<dbReference type="EMBL" id="NHSJ01000038">
    <property type="protein sequence ID" value="PPQ32617.1"/>
    <property type="molecule type" value="Genomic_DNA"/>
</dbReference>
<protein>
    <submittedName>
        <fullName evidence="7">Uncharacterized protein</fullName>
    </submittedName>
</protein>
<dbReference type="SUPFAM" id="SSF111369">
    <property type="entry name" value="HlyD-like secretion proteins"/>
    <property type="match status" value="1"/>
</dbReference>
<feature type="domain" description="p-hydroxybenzoic acid efflux pump subunit AaeA-like beta-barrel" evidence="6">
    <location>
        <begin position="193"/>
        <end position="290"/>
    </location>
</feature>
<dbReference type="GO" id="GO:0016020">
    <property type="term" value="C:membrane"/>
    <property type="evidence" value="ECO:0007669"/>
    <property type="project" value="InterPro"/>
</dbReference>
<sequence length="313" mass="34465">MTLHKNLFRRIRTFLLSGAALIVAVLLATALWRHYMISPWTRDGRVRAETVSIAPEISGTVVELRVSDNQTVHKGDILFVIDPRAYRIAVDAAKAALETRQHAAELAEEKARRRAQLTELSVSTEEKRQYALDSRGAASTVNEARAALAAAELNLERTIVRAPVNGVVTNLRLRRGDFLAAGQANLALIDSESFWLAGYFEETQLAAIHPGDEARYVLMGYPDRVLTGKVDSISRGIADQDGGAGGATLASVNPVFTWVRLAQRIPVRIAFGAVPEDTPLRAGLTATIAIGPRESFSAEFGWAWRFWTRGWRY</sequence>